<comment type="caution">
    <text evidence="2">The sequence shown here is derived from an EMBL/GenBank/DDBJ whole genome shotgun (WGS) entry which is preliminary data.</text>
</comment>
<dbReference type="Proteomes" id="UP001143543">
    <property type="component" value="Unassembled WGS sequence"/>
</dbReference>
<keyword evidence="1" id="KW-0472">Membrane</keyword>
<proteinExistence type="predicted"/>
<sequence length="57" mass="6685">MAMFLMAVIKYVFKGANLVLFFNFYVLFTTIIKNLNQLIIKPLQNTGYTSKFPNIYK</sequence>
<gene>
    <name evidence="2" type="ORF">Y10_21940</name>
</gene>
<keyword evidence="1" id="KW-0812">Transmembrane</keyword>
<accession>A0ABQ5MKI5</accession>
<evidence type="ECO:0000313" key="2">
    <source>
        <dbReference type="EMBL" id="GLB49826.1"/>
    </source>
</evidence>
<reference evidence="2" key="1">
    <citation type="submission" date="2022-07" db="EMBL/GenBank/DDBJ databases">
        <title>Taxonomy of Novel Oxalotrophic and Methylotrophic Bacteria.</title>
        <authorList>
            <person name="Sahin N."/>
            <person name="Tani A."/>
        </authorList>
    </citation>
    <scope>NUCLEOTIDE SEQUENCE</scope>
    <source>
        <strain evidence="2">Y10</strain>
    </source>
</reference>
<keyword evidence="1" id="KW-1133">Transmembrane helix</keyword>
<evidence type="ECO:0000256" key="1">
    <source>
        <dbReference type="SAM" id="Phobius"/>
    </source>
</evidence>
<organism evidence="2 3">
    <name type="scientific">Neptunitalea lumnitzerae</name>
    <dbReference type="NCBI Taxonomy" id="2965509"/>
    <lineage>
        <taxon>Bacteria</taxon>
        <taxon>Pseudomonadati</taxon>
        <taxon>Bacteroidota</taxon>
        <taxon>Flavobacteriia</taxon>
        <taxon>Flavobacteriales</taxon>
        <taxon>Flavobacteriaceae</taxon>
        <taxon>Neptunitalea</taxon>
    </lineage>
</organism>
<protein>
    <submittedName>
        <fullName evidence="2">Uncharacterized protein</fullName>
    </submittedName>
</protein>
<dbReference type="EMBL" id="BRVO01000002">
    <property type="protein sequence ID" value="GLB49826.1"/>
    <property type="molecule type" value="Genomic_DNA"/>
</dbReference>
<name>A0ABQ5MKI5_9FLAO</name>
<evidence type="ECO:0000313" key="3">
    <source>
        <dbReference type="Proteomes" id="UP001143543"/>
    </source>
</evidence>
<feature type="transmembrane region" description="Helical" evidence="1">
    <location>
        <begin position="12"/>
        <end position="32"/>
    </location>
</feature>
<keyword evidence="3" id="KW-1185">Reference proteome</keyword>